<dbReference type="EMBL" id="CASHSV030000024">
    <property type="protein sequence ID" value="CAJ2639825.1"/>
    <property type="molecule type" value="Genomic_DNA"/>
</dbReference>
<comment type="caution">
    <text evidence="1">The sequence shown here is derived from an EMBL/GenBank/DDBJ whole genome shotgun (WGS) entry which is preliminary data.</text>
</comment>
<reference evidence="1" key="1">
    <citation type="submission" date="2023-10" db="EMBL/GenBank/DDBJ databases">
        <authorList>
            <person name="Rodriguez Cubillos JULIANA M."/>
            <person name="De Vega J."/>
        </authorList>
    </citation>
    <scope>NUCLEOTIDE SEQUENCE</scope>
</reference>
<gene>
    <name evidence="1" type="ORF">MILVUS5_LOCUS9784</name>
</gene>
<name>A0ACB0J6E3_TRIPR</name>
<sequence length="1707" mass="193569">MADMIAFSRTYDPTSFPANIIVIVVTVATAAAAIYLARPLFPQVRDKMKTSFNHFQGWLLLWGQYLSHNQIVEKIKAMGKFKGKSKDIQPFSHLDSLPGIQYELSEDFVYFRSTKEAYDELFETLEDDSIHMIGLYGEGGCGKTSLVTEVGKKAEDLEMFDKVISITVERTPNIRAIQGQIADMLKLKLVEESERGRAQRLWISLKQKKRILIIVDSVWREFKLKDIGIHLDDVIKKTWKILITTRHERVCTSMNCQNKIHLELLSEDESWNLFQKFARIDDKYSKILDDVPRKICKECMGLPIAIKIVGSLFKERKEIEWKQAFQKLRDSKASDDEDNATLCVKLSYDYLPTHKAQQIFLLCALFPEEYHIPTEDLVRYALGLGVREISSLQSMRSSISTVIKELLDSCLLTRGSVKMDNVVRDAALWIANRSDDCKILVNVDKPLSTVADDNIIRDCFAVSSWWYNENPSFCQLYAPNLKILLININAHDRSLNSLDLSHLTFEGIQGLEVFSITINYKIVPISFPPSIQLLTNVRTLRLNGLTFGDISFITSLTRLEVLDLRRCEFNELPIEIGNCISLKLLDLSECDIFETNYNGAIGKCSQLEELYASKCYPDEYVHEIILDIGVLPNLQRFVLGDPIIPESTKSVQLSDFNISKLSKSNKNILQIAETISLFGLHGGSKNIIPDMAGGLGGMNNLSTLHLTSCEEIECIFNATIDFKEDDLIPRLVELRFKSMFNLRELCHGSPLQVLHYFERLELLVIDGCPQLHIIFPSECKLRNLKILSLSYCKTDEVLFSESVAQSMQQLEQLTIVGCNQLKHIISSSGSDHGGFNISEEIIPTPMNSPFLMSKLRDIDIVNCKRLESIFTICYVEGLAQLQNMSIKKAPKLEYVFGECDHECLSSHQNHVMLPHLEDLILIDLDNLIGMCPESCQAKWPSQSLRKLTIEFCPKLAIPWFNLNEIWSLQCLQSLTLFDCEELKCLFSTETHRSLPELMYLSVSDCQELEQIVAANEELVELPNAELYFPKLKQITVFNCHKLKSLFPFFMVTMLPQLSTLRLSHATQLQEVFRHSQGDSIMNERKIVLPDLTEITLADLPNFVDICHGCKLHAVKLQKLSISNCPETASSLRIIQLAMADSVDVTTHDVLSILSSPGTHFLLKNNADQVGIDSLKGKKIGFYFSASWRIPCQRFTPILAELYNELSPNGDFEVVFVSADEDEEAFKNYFTKMPWLAIPFSDTETRNSLDELFHVNGIPHLALLDETGKVITEDGVDIIRDYGAEGYPFTSERVQELKDQEEEAKRNQSLRSLLVSRSRDFVISSDGNKIPISELEGKTVGLYFCATSNRSCALFSQKLKDVYKKLKEKGENIEVVFIPLDDEEESLKKELESLPWLSLPIKDKTCAKLIQYFELSELPTLVIIGPDGKTLHPNVAEAIEDHGIDAYPFTPEKFVELDEIAKAKEATQTLESVLVSGDQDFVIKNGGEKIPVSELEGKTVLLYFSAQWCPPCRAFLPKLIDAYHKIKAQDKDALEVVFLSSDRDQDSFDEFFAGMPWLALPFGDLRKEILSCKFKVSGIPKLVAIGPSGRTVTKKARDLIGLYGADAYPFTEERIKEIEAKNDDIAKGWPEKVTHETHEHELVLSRRRIYYCDDCNKEGHIWSYFCEECDYDLHPNCALGDKGSVNGTKEEEKPKDGWVCDGDVCTKA</sequence>
<organism evidence="1 2">
    <name type="scientific">Trifolium pratense</name>
    <name type="common">Red clover</name>
    <dbReference type="NCBI Taxonomy" id="57577"/>
    <lineage>
        <taxon>Eukaryota</taxon>
        <taxon>Viridiplantae</taxon>
        <taxon>Streptophyta</taxon>
        <taxon>Embryophyta</taxon>
        <taxon>Tracheophyta</taxon>
        <taxon>Spermatophyta</taxon>
        <taxon>Magnoliopsida</taxon>
        <taxon>eudicotyledons</taxon>
        <taxon>Gunneridae</taxon>
        <taxon>Pentapetalae</taxon>
        <taxon>rosids</taxon>
        <taxon>fabids</taxon>
        <taxon>Fabales</taxon>
        <taxon>Fabaceae</taxon>
        <taxon>Papilionoideae</taxon>
        <taxon>50 kb inversion clade</taxon>
        <taxon>NPAAA clade</taxon>
        <taxon>Hologalegina</taxon>
        <taxon>IRL clade</taxon>
        <taxon>Trifolieae</taxon>
        <taxon>Trifolium</taxon>
    </lineage>
</organism>
<protein>
    <submittedName>
        <fullName evidence="1">Uncharacterized protein</fullName>
    </submittedName>
</protein>
<evidence type="ECO:0000313" key="2">
    <source>
        <dbReference type="Proteomes" id="UP001177021"/>
    </source>
</evidence>
<proteinExistence type="predicted"/>
<keyword evidence="2" id="KW-1185">Reference proteome</keyword>
<dbReference type="Proteomes" id="UP001177021">
    <property type="component" value="Unassembled WGS sequence"/>
</dbReference>
<evidence type="ECO:0000313" key="1">
    <source>
        <dbReference type="EMBL" id="CAJ2639825.1"/>
    </source>
</evidence>
<accession>A0ACB0J6E3</accession>